<dbReference type="InterPro" id="IPR017748">
    <property type="entry name" value="TagF"/>
</dbReference>
<dbReference type="OrthoDB" id="9801841at2"/>
<accession>A0A9X8CZT6</accession>
<dbReference type="AlphaFoldDB" id="A0A9X8CZT6"/>
<dbReference type="Gene3D" id="3.40.1730.10">
    <property type="entry name" value="pa0076 domain"/>
    <property type="match status" value="1"/>
</dbReference>
<reference evidence="1 2" key="1">
    <citation type="submission" date="2018-09" db="EMBL/GenBank/DDBJ databases">
        <title>Acidovorax cavernicola nov. sp. isolated from Gruta de las Maravillas (Aracena, Spain).</title>
        <authorList>
            <person name="Jurado V."/>
            <person name="Gutierrez-Patricio S."/>
            <person name="Gonzalez-Pimentel J.L."/>
            <person name="Miller A.Z."/>
            <person name="Laiz L."/>
            <person name="Saiz-Jimenez C."/>
        </authorList>
    </citation>
    <scope>NUCLEOTIDE SEQUENCE [LARGE SCALE GENOMIC DNA]</scope>
    <source>
        <strain evidence="1 2">1011MAR4D40.2</strain>
    </source>
</reference>
<dbReference type="Proteomes" id="UP000265619">
    <property type="component" value="Unassembled WGS sequence"/>
</dbReference>
<organism evidence="1 2">
    <name type="scientific">Acidovorax cavernicola</name>
    <dbReference type="NCBI Taxonomy" id="1675792"/>
    <lineage>
        <taxon>Bacteria</taxon>
        <taxon>Pseudomonadati</taxon>
        <taxon>Pseudomonadota</taxon>
        <taxon>Betaproteobacteria</taxon>
        <taxon>Burkholderiales</taxon>
        <taxon>Comamonadaceae</taxon>
        <taxon>Acidovorax</taxon>
    </lineage>
</organism>
<gene>
    <name evidence="1" type="primary">tagF</name>
    <name evidence="1" type="ORF">D3H34_27705</name>
</gene>
<comment type="caution">
    <text evidence="1">The sequence shown here is derived from an EMBL/GenBank/DDBJ whole genome shotgun (WGS) entry which is preliminary data.</text>
</comment>
<dbReference type="InterPro" id="IPR038225">
    <property type="entry name" value="TagF_sf"/>
</dbReference>
<dbReference type="NCBIfam" id="TIGR03373">
    <property type="entry name" value="VI_minor_4"/>
    <property type="match status" value="1"/>
</dbReference>
<evidence type="ECO:0000313" key="2">
    <source>
        <dbReference type="Proteomes" id="UP000265619"/>
    </source>
</evidence>
<dbReference type="EMBL" id="QXMN01000053">
    <property type="protein sequence ID" value="RIX74295.1"/>
    <property type="molecule type" value="Genomic_DNA"/>
</dbReference>
<keyword evidence="2" id="KW-1185">Reference proteome</keyword>
<protein>
    <submittedName>
        <fullName evidence="1">Type VI secretion system-associated protein TagF</fullName>
    </submittedName>
</protein>
<dbReference type="RefSeq" id="WP_119557773.1">
    <property type="nucleotide sequence ID" value="NZ_QXMN01000053.1"/>
</dbReference>
<sequence>MNSPLPSHAWSPVDEQIGWYGKLPAAGDFLYRRMPRELQAWWDRWMQNGLGSFKRWPDAMTRHYAVAPVWNFAIPATHGVNAVQFGCIAPSCDRVGRYYPACVTLQVDAARYLPAVLEGSAAWYWQCGSALLQAIRHGVAPDLFDSQVLAAGRTGFRTASGGSDDILSILGAAAGPGAGHADGARGASAQQRLGWPELPLCFDPFGGTSYWWTNQADGSPLRTAAHGGGLNTPLFSQLFSQGHVPWA</sequence>
<name>A0A9X8CZT6_9BURK</name>
<dbReference type="PIRSF" id="PIRSF029287">
    <property type="entry name" value="UCP029287"/>
    <property type="match status" value="1"/>
</dbReference>
<proteinExistence type="predicted"/>
<evidence type="ECO:0000313" key="1">
    <source>
        <dbReference type="EMBL" id="RIX74295.1"/>
    </source>
</evidence>
<dbReference type="Pfam" id="PF09867">
    <property type="entry name" value="TagF_N"/>
    <property type="match status" value="1"/>
</dbReference>